<keyword evidence="2" id="KW-1185">Reference proteome</keyword>
<dbReference type="EMBL" id="UYSL01026925">
    <property type="protein sequence ID" value="VDL86171.1"/>
    <property type="molecule type" value="Genomic_DNA"/>
</dbReference>
<proteinExistence type="predicted"/>
<dbReference type="WBParaSite" id="NBR_0002182901-mRNA-1">
    <property type="protein sequence ID" value="NBR_0002182901-mRNA-1"/>
    <property type="gene ID" value="NBR_0002182901"/>
</dbReference>
<protein>
    <submittedName>
        <fullName evidence="3">Transcriptional regulator</fullName>
    </submittedName>
</protein>
<name>A0A0N4YX57_NIPBR</name>
<dbReference type="InterPro" id="IPR011993">
    <property type="entry name" value="PH-like_dom_sf"/>
</dbReference>
<evidence type="ECO:0000313" key="1">
    <source>
        <dbReference type="EMBL" id="VDL86171.1"/>
    </source>
</evidence>
<evidence type="ECO:0000313" key="3">
    <source>
        <dbReference type="WBParaSite" id="NBR_0002182901-mRNA-1"/>
    </source>
</evidence>
<dbReference type="Proteomes" id="UP000271162">
    <property type="component" value="Unassembled WGS sequence"/>
</dbReference>
<dbReference type="STRING" id="27835.A0A0N4YX57"/>
<sequence length="48" mass="5418">MRLGRGAPMGASELWAQCDHEDVAHDIHDKLNGIIERESEKKRKMNSG</sequence>
<accession>A0A0N4YX57</accession>
<reference evidence="3" key="1">
    <citation type="submission" date="2017-02" db="UniProtKB">
        <authorList>
            <consortium name="WormBaseParasite"/>
        </authorList>
    </citation>
    <scope>IDENTIFICATION</scope>
</reference>
<reference evidence="1 2" key="2">
    <citation type="submission" date="2018-11" db="EMBL/GenBank/DDBJ databases">
        <authorList>
            <consortium name="Pathogen Informatics"/>
        </authorList>
    </citation>
    <scope>NUCLEOTIDE SEQUENCE [LARGE SCALE GENOMIC DNA]</scope>
</reference>
<gene>
    <name evidence="1" type="ORF">NBR_LOCUS21828</name>
</gene>
<dbReference type="Gene3D" id="2.30.29.30">
    <property type="entry name" value="Pleckstrin-homology domain (PH domain)/Phosphotyrosine-binding domain (PTB)"/>
    <property type="match status" value="1"/>
</dbReference>
<dbReference type="AlphaFoldDB" id="A0A0N4YX57"/>
<evidence type="ECO:0000313" key="2">
    <source>
        <dbReference type="Proteomes" id="UP000271162"/>
    </source>
</evidence>
<organism evidence="3">
    <name type="scientific">Nippostrongylus brasiliensis</name>
    <name type="common">Rat hookworm</name>
    <dbReference type="NCBI Taxonomy" id="27835"/>
    <lineage>
        <taxon>Eukaryota</taxon>
        <taxon>Metazoa</taxon>
        <taxon>Ecdysozoa</taxon>
        <taxon>Nematoda</taxon>
        <taxon>Chromadorea</taxon>
        <taxon>Rhabditida</taxon>
        <taxon>Rhabditina</taxon>
        <taxon>Rhabditomorpha</taxon>
        <taxon>Strongyloidea</taxon>
        <taxon>Heligmosomidae</taxon>
        <taxon>Nippostrongylus</taxon>
    </lineage>
</organism>